<accession>A0A2N3LLQ8</accession>
<feature type="transmembrane region" description="Helical" evidence="1">
    <location>
        <begin position="30"/>
        <end position="47"/>
    </location>
</feature>
<organism evidence="2 3">
    <name type="scientific">Heyndrickxia camelliae</name>
    <dbReference type="NCBI Taxonomy" id="1707093"/>
    <lineage>
        <taxon>Bacteria</taxon>
        <taxon>Bacillati</taxon>
        <taxon>Bacillota</taxon>
        <taxon>Bacilli</taxon>
        <taxon>Bacillales</taxon>
        <taxon>Bacillaceae</taxon>
        <taxon>Heyndrickxia</taxon>
    </lineage>
</organism>
<protein>
    <submittedName>
        <fullName evidence="2">Uncharacterized protein</fullName>
    </submittedName>
</protein>
<name>A0A2N3LLQ8_9BACI</name>
<dbReference type="Proteomes" id="UP000233440">
    <property type="component" value="Unassembled WGS sequence"/>
</dbReference>
<evidence type="ECO:0000313" key="3">
    <source>
        <dbReference type="Proteomes" id="UP000233440"/>
    </source>
</evidence>
<keyword evidence="1" id="KW-0812">Transmembrane</keyword>
<keyword evidence="1" id="KW-1133">Transmembrane helix</keyword>
<reference evidence="2 3" key="1">
    <citation type="submission" date="2017-11" db="EMBL/GenBank/DDBJ databases">
        <title>Bacillus camelliae sp. nov., isolated from pu'er tea.</title>
        <authorList>
            <person name="Niu L."/>
        </authorList>
    </citation>
    <scope>NUCLEOTIDE SEQUENCE [LARGE SCALE GENOMIC DNA]</scope>
    <source>
        <strain evidence="2 3">7578-1</strain>
    </source>
</reference>
<evidence type="ECO:0000256" key="1">
    <source>
        <dbReference type="SAM" id="Phobius"/>
    </source>
</evidence>
<sequence length="64" mass="7911">MKLDYKKKKIQMKYKDQFQNKQTKRHLKEILMMVGLLFILLLLYILFKDKLFQPQSPVRIIRKV</sequence>
<keyword evidence="3" id="KW-1185">Reference proteome</keyword>
<evidence type="ECO:0000313" key="2">
    <source>
        <dbReference type="EMBL" id="PKR85527.1"/>
    </source>
</evidence>
<keyword evidence="1" id="KW-0472">Membrane</keyword>
<proteinExistence type="predicted"/>
<dbReference type="AlphaFoldDB" id="A0A2N3LLQ8"/>
<gene>
    <name evidence="2" type="ORF">CWO92_07375</name>
</gene>
<dbReference type="RefSeq" id="WP_101353577.1">
    <property type="nucleotide sequence ID" value="NZ_PIQO01000004.1"/>
</dbReference>
<dbReference type="EMBL" id="PIQO01000004">
    <property type="protein sequence ID" value="PKR85527.1"/>
    <property type="molecule type" value="Genomic_DNA"/>
</dbReference>
<comment type="caution">
    <text evidence="2">The sequence shown here is derived from an EMBL/GenBank/DDBJ whole genome shotgun (WGS) entry which is preliminary data.</text>
</comment>